<sequence length="106" mass="11783">MSVDVTERRGYRVDIDLEHSIAIFRVDGIVRAVSNICPHKHAALIAEGLVVDGTVQCPLHGWTYSIVTGEPLIGSSRLPLYDVHEENGEVWLAEPEEHVPAWMKAL</sequence>
<dbReference type="InterPro" id="IPR036922">
    <property type="entry name" value="Rieske_2Fe-2S_sf"/>
</dbReference>
<gene>
    <name evidence="6" type="ORF">BGO89_02800</name>
</gene>
<evidence type="ECO:0000259" key="5">
    <source>
        <dbReference type="PROSITE" id="PS51296"/>
    </source>
</evidence>
<protein>
    <recommendedName>
        <fullName evidence="5">Rieske domain-containing protein</fullName>
    </recommendedName>
</protein>
<dbReference type="Proteomes" id="UP000184233">
    <property type="component" value="Unassembled WGS sequence"/>
</dbReference>
<dbReference type="PANTHER" id="PTHR21496">
    <property type="entry name" value="FERREDOXIN-RELATED"/>
    <property type="match status" value="1"/>
</dbReference>
<feature type="domain" description="Rieske" evidence="5">
    <location>
        <begin position="1"/>
        <end position="92"/>
    </location>
</feature>
<dbReference type="PANTHER" id="PTHR21496:SF23">
    <property type="entry name" value="3-PHENYLPROPIONATE_CINNAMIC ACID DIOXYGENASE FERREDOXIN SUBUNIT"/>
    <property type="match status" value="1"/>
</dbReference>
<evidence type="ECO:0000256" key="2">
    <source>
        <dbReference type="ARBA" id="ARBA00022723"/>
    </source>
</evidence>
<dbReference type="Gene3D" id="2.102.10.10">
    <property type="entry name" value="Rieske [2Fe-2S] iron-sulphur domain"/>
    <property type="match status" value="1"/>
</dbReference>
<dbReference type="STRING" id="1895771.BGO89_02800"/>
<keyword evidence="3" id="KW-0408">Iron</keyword>
<dbReference type="AlphaFoldDB" id="A0A1M3L2H5"/>
<dbReference type="PROSITE" id="PS51296">
    <property type="entry name" value="RIESKE"/>
    <property type="match status" value="1"/>
</dbReference>
<dbReference type="EMBL" id="MKVH01000013">
    <property type="protein sequence ID" value="OJX59429.1"/>
    <property type="molecule type" value="Genomic_DNA"/>
</dbReference>
<evidence type="ECO:0000313" key="6">
    <source>
        <dbReference type="EMBL" id="OJX59429.1"/>
    </source>
</evidence>
<dbReference type="InterPro" id="IPR017941">
    <property type="entry name" value="Rieske_2Fe-2S"/>
</dbReference>
<organism evidence="6 7">
    <name type="scientific">Candidatus Kapaibacterium thiocyanatum</name>
    <dbReference type="NCBI Taxonomy" id="1895771"/>
    <lineage>
        <taxon>Bacteria</taxon>
        <taxon>Pseudomonadati</taxon>
        <taxon>Candidatus Kapaibacteriota</taxon>
        <taxon>Candidatus Kapaibacteriia</taxon>
        <taxon>Candidatus Kapaibacteriales</taxon>
        <taxon>Candidatus Kapaibacteriaceae</taxon>
        <taxon>Candidatus Kapaibacterium</taxon>
    </lineage>
</organism>
<dbReference type="GO" id="GO:0051537">
    <property type="term" value="F:2 iron, 2 sulfur cluster binding"/>
    <property type="evidence" value="ECO:0007669"/>
    <property type="project" value="UniProtKB-KW"/>
</dbReference>
<reference evidence="6 7" key="1">
    <citation type="submission" date="2016-09" db="EMBL/GenBank/DDBJ databases">
        <title>Genome-resolved meta-omics ties microbial dynamics to process performance in biotechnology for thiocyanate degradation.</title>
        <authorList>
            <person name="Kantor R.S."/>
            <person name="Huddy R.J."/>
            <person name="Iyer R."/>
            <person name="Thomas B.C."/>
            <person name="Brown C.T."/>
            <person name="Anantharaman K."/>
            <person name="Tringe S."/>
            <person name="Hettich R.L."/>
            <person name="Harrison S.T."/>
            <person name="Banfield J.F."/>
        </authorList>
    </citation>
    <scope>NUCLEOTIDE SEQUENCE [LARGE SCALE GENOMIC DNA]</scope>
    <source>
        <strain evidence="6">59-99</strain>
    </source>
</reference>
<evidence type="ECO:0000256" key="1">
    <source>
        <dbReference type="ARBA" id="ARBA00022714"/>
    </source>
</evidence>
<proteinExistence type="predicted"/>
<dbReference type="SUPFAM" id="SSF50022">
    <property type="entry name" value="ISP domain"/>
    <property type="match status" value="1"/>
</dbReference>
<keyword evidence="4" id="KW-0411">Iron-sulfur</keyword>
<evidence type="ECO:0000256" key="4">
    <source>
        <dbReference type="ARBA" id="ARBA00023014"/>
    </source>
</evidence>
<evidence type="ECO:0000256" key="3">
    <source>
        <dbReference type="ARBA" id="ARBA00023004"/>
    </source>
</evidence>
<evidence type="ECO:0000313" key="7">
    <source>
        <dbReference type="Proteomes" id="UP000184233"/>
    </source>
</evidence>
<accession>A0A1M3L2H5</accession>
<dbReference type="Pfam" id="PF00355">
    <property type="entry name" value="Rieske"/>
    <property type="match status" value="1"/>
</dbReference>
<comment type="caution">
    <text evidence="6">The sequence shown here is derived from an EMBL/GenBank/DDBJ whole genome shotgun (WGS) entry which is preliminary data.</text>
</comment>
<name>A0A1M3L2H5_9BACT</name>
<keyword evidence="1" id="KW-0001">2Fe-2S</keyword>
<dbReference type="GO" id="GO:0046872">
    <property type="term" value="F:metal ion binding"/>
    <property type="evidence" value="ECO:0007669"/>
    <property type="project" value="UniProtKB-KW"/>
</dbReference>
<keyword evidence="2" id="KW-0479">Metal-binding</keyword>